<protein>
    <submittedName>
        <fullName evidence="2">Uncharacterized protein</fullName>
    </submittedName>
</protein>
<reference evidence="2" key="1">
    <citation type="submission" date="2020-06" db="EMBL/GenBank/DDBJ databases">
        <title>Unique genomic features of the anaerobic methanotrophic archaea.</title>
        <authorList>
            <person name="Chadwick G.L."/>
            <person name="Skennerton C.T."/>
            <person name="Laso-Perez R."/>
            <person name="Leu A.O."/>
            <person name="Speth D.R."/>
            <person name="Yu H."/>
            <person name="Morgan-Lang C."/>
            <person name="Hatzenpichler R."/>
            <person name="Goudeau D."/>
            <person name="Malmstrom R."/>
            <person name="Brazelton W.J."/>
            <person name="Woyke T."/>
            <person name="Hallam S.J."/>
            <person name="Tyson G.W."/>
            <person name="Wegener G."/>
            <person name="Boetius A."/>
            <person name="Orphan V."/>
        </authorList>
    </citation>
    <scope>NUCLEOTIDE SEQUENCE</scope>
</reference>
<gene>
    <name evidence="2" type="ORF">HGIILDEE_00018</name>
</gene>
<keyword evidence="1" id="KW-0812">Transmembrane</keyword>
<sequence>MGRGIKRLVLGLIILTVVAIYAFVPLAFAPPACDNLNLNSSVSQDTNIIDTETTKMVNASASWKKGDFNYNGIPADVGDLAMMVDVAVGKLIPDCKYDLNDNGIFADAGDLAMMKDASVGKIELL</sequence>
<proteinExistence type="predicted"/>
<evidence type="ECO:0000313" key="2">
    <source>
        <dbReference type="EMBL" id="QNO56729.1"/>
    </source>
</evidence>
<keyword evidence="1" id="KW-0472">Membrane</keyword>
<organism evidence="2">
    <name type="scientific">Candidatus Methanophaga sp. ANME-1 ERB7</name>
    <dbReference type="NCBI Taxonomy" id="2759913"/>
    <lineage>
        <taxon>Archaea</taxon>
        <taxon>Methanobacteriati</taxon>
        <taxon>Methanobacteriota</taxon>
        <taxon>Stenosarchaea group</taxon>
        <taxon>Methanomicrobia</taxon>
        <taxon>Candidatus Methanophagales</taxon>
        <taxon>Candidatus Methanophagaceae</taxon>
        <taxon>Candidatus Methanophaga</taxon>
    </lineage>
</organism>
<dbReference type="EMBL" id="MT631666">
    <property type="protein sequence ID" value="QNO56729.1"/>
    <property type="molecule type" value="Genomic_DNA"/>
</dbReference>
<name>A0A7G9Z8Z5_9EURY</name>
<dbReference type="AlphaFoldDB" id="A0A7G9Z8Z5"/>
<evidence type="ECO:0000256" key="1">
    <source>
        <dbReference type="SAM" id="Phobius"/>
    </source>
</evidence>
<feature type="transmembrane region" description="Helical" evidence="1">
    <location>
        <begin position="7"/>
        <end position="28"/>
    </location>
</feature>
<accession>A0A7G9Z8Z5</accession>
<keyword evidence="1" id="KW-1133">Transmembrane helix</keyword>